<evidence type="ECO:0008006" key="3">
    <source>
        <dbReference type="Google" id="ProtNLM"/>
    </source>
</evidence>
<reference evidence="1 2" key="1">
    <citation type="journal article" date="2019" name="Int. J. Syst. Evol. Microbiol.">
        <title>The Global Catalogue of Microorganisms (GCM) 10K type strain sequencing project: providing services to taxonomists for standard genome sequencing and annotation.</title>
        <authorList>
            <consortium name="The Broad Institute Genomics Platform"/>
            <consortium name="The Broad Institute Genome Sequencing Center for Infectious Disease"/>
            <person name="Wu L."/>
            <person name="Ma J."/>
        </authorList>
    </citation>
    <scope>NUCLEOTIDE SEQUENCE [LARGE SCALE GENOMIC DNA]</scope>
    <source>
        <strain evidence="1 2">JCM 14900</strain>
    </source>
</reference>
<evidence type="ECO:0000313" key="2">
    <source>
        <dbReference type="Proteomes" id="UP001501343"/>
    </source>
</evidence>
<comment type="caution">
    <text evidence="1">The sequence shown here is derived from an EMBL/GenBank/DDBJ whole genome shotgun (WGS) entry which is preliminary data.</text>
</comment>
<dbReference type="EMBL" id="BAAAOF010000002">
    <property type="protein sequence ID" value="GAA1917354.1"/>
    <property type="molecule type" value="Genomic_DNA"/>
</dbReference>
<protein>
    <recommendedName>
        <fullName evidence="3">NifU family protein</fullName>
    </recommendedName>
</protein>
<gene>
    <name evidence="1" type="ORF">GCM10009775_07220</name>
</gene>
<evidence type="ECO:0000313" key="1">
    <source>
        <dbReference type="EMBL" id="GAA1917354.1"/>
    </source>
</evidence>
<dbReference type="Proteomes" id="UP001501343">
    <property type="component" value="Unassembled WGS sequence"/>
</dbReference>
<accession>A0ABN2PBQ2</accession>
<dbReference type="RefSeq" id="WP_248145530.1">
    <property type="nucleotide sequence ID" value="NZ_BAAAOF010000002.1"/>
</dbReference>
<sequence length="84" mass="8864">MTSSTIEVEAALGGLRTALEAGGYGLSVDEVRDDGTVQLAITAGPDACEDCVMPDDMLVLMAGRALVERGLPTGEVRLRKDWVK</sequence>
<name>A0ABN2PBQ2_9MICO</name>
<organism evidence="1 2">
    <name type="scientific">Microbacterium aoyamense</name>
    <dbReference type="NCBI Taxonomy" id="344166"/>
    <lineage>
        <taxon>Bacteria</taxon>
        <taxon>Bacillati</taxon>
        <taxon>Actinomycetota</taxon>
        <taxon>Actinomycetes</taxon>
        <taxon>Micrococcales</taxon>
        <taxon>Microbacteriaceae</taxon>
        <taxon>Microbacterium</taxon>
    </lineage>
</organism>
<proteinExistence type="predicted"/>
<keyword evidence="2" id="KW-1185">Reference proteome</keyword>